<dbReference type="Proteomes" id="UP001152087">
    <property type="component" value="Unassembled WGS sequence"/>
</dbReference>
<reference evidence="2" key="1">
    <citation type="submission" date="2022-09" db="EMBL/GenBank/DDBJ databases">
        <title>Fusarium specimens isolated from Avocado Roots.</title>
        <authorList>
            <person name="Stajich J."/>
            <person name="Roper C."/>
            <person name="Heimlech-Rivalta G."/>
        </authorList>
    </citation>
    <scope>NUCLEOTIDE SEQUENCE</scope>
    <source>
        <strain evidence="2">A02</strain>
    </source>
</reference>
<proteinExistence type="predicted"/>
<evidence type="ECO:0000256" key="1">
    <source>
        <dbReference type="SAM" id="MobiDB-lite"/>
    </source>
</evidence>
<dbReference type="EMBL" id="JAOQAV010000010">
    <property type="protein sequence ID" value="KAJ4190667.1"/>
    <property type="molecule type" value="Genomic_DNA"/>
</dbReference>
<keyword evidence="3" id="KW-1185">Reference proteome</keyword>
<comment type="caution">
    <text evidence="2">The sequence shown here is derived from an EMBL/GenBank/DDBJ whole genome shotgun (WGS) entry which is preliminary data.</text>
</comment>
<dbReference type="AlphaFoldDB" id="A0A9W8RAC3"/>
<accession>A0A9W8RAC3</accession>
<name>A0A9W8RAC3_9HYPO</name>
<evidence type="ECO:0000313" key="3">
    <source>
        <dbReference type="Proteomes" id="UP001152087"/>
    </source>
</evidence>
<sequence>MRAEVAARDPIATTSLVAGEELDATTLRRQLPVYNDRLPTREQPQTPRELPEARHQSRFDGVYTAPAGGRRQRDEAQQTPSAAGRRARARHNRSPTGLSIPGFQGLYGGNENADDD</sequence>
<gene>
    <name evidence="2" type="ORF">NW755_004882</name>
</gene>
<protein>
    <submittedName>
        <fullName evidence="2">Uncharacterized protein</fullName>
    </submittedName>
</protein>
<feature type="region of interest" description="Disordered" evidence="1">
    <location>
        <begin position="28"/>
        <end position="116"/>
    </location>
</feature>
<organism evidence="2 3">
    <name type="scientific">Fusarium falciforme</name>
    <dbReference type="NCBI Taxonomy" id="195108"/>
    <lineage>
        <taxon>Eukaryota</taxon>
        <taxon>Fungi</taxon>
        <taxon>Dikarya</taxon>
        <taxon>Ascomycota</taxon>
        <taxon>Pezizomycotina</taxon>
        <taxon>Sordariomycetes</taxon>
        <taxon>Hypocreomycetidae</taxon>
        <taxon>Hypocreales</taxon>
        <taxon>Nectriaceae</taxon>
        <taxon>Fusarium</taxon>
        <taxon>Fusarium solani species complex</taxon>
    </lineage>
</organism>
<feature type="compositionally biased region" description="Basic and acidic residues" evidence="1">
    <location>
        <begin position="49"/>
        <end position="58"/>
    </location>
</feature>
<evidence type="ECO:0000313" key="2">
    <source>
        <dbReference type="EMBL" id="KAJ4190667.1"/>
    </source>
</evidence>